<dbReference type="NCBIfam" id="TIGR01351">
    <property type="entry name" value="adk"/>
    <property type="match status" value="1"/>
</dbReference>
<evidence type="ECO:0000313" key="5">
    <source>
        <dbReference type="Proteomes" id="UP000444721"/>
    </source>
</evidence>
<comment type="caution">
    <text evidence="4">The sequence shown here is derived from an EMBL/GenBank/DDBJ whole genome shotgun (WGS) entry which is preliminary data.</text>
</comment>
<name>A0A6A5CDI2_NAEFO</name>
<dbReference type="VEuPathDB" id="AmoebaDB:NfTy_012450"/>
<organism evidence="4 5">
    <name type="scientific">Naegleria fowleri</name>
    <name type="common">Brain eating amoeba</name>
    <dbReference type="NCBI Taxonomy" id="5763"/>
    <lineage>
        <taxon>Eukaryota</taxon>
        <taxon>Discoba</taxon>
        <taxon>Heterolobosea</taxon>
        <taxon>Tetramitia</taxon>
        <taxon>Eutetramitia</taxon>
        <taxon>Vahlkampfiidae</taxon>
        <taxon>Naegleria</taxon>
    </lineage>
</organism>
<dbReference type="InterPro" id="IPR006259">
    <property type="entry name" value="Adenyl_kin_sub"/>
</dbReference>
<gene>
    <name evidence="4" type="ORF">FDP41_010480</name>
</gene>
<dbReference type="OMA" id="PFFVEDY"/>
<dbReference type="GeneID" id="68117695"/>
<dbReference type="Proteomes" id="UP000444721">
    <property type="component" value="Unassembled WGS sequence"/>
</dbReference>
<dbReference type="InterPro" id="IPR000850">
    <property type="entry name" value="Adenylat/UMP-CMP_kin"/>
</dbReference>
<dbReference type="GO" id="GO:0005524">
    <property type="term" value="F:ATP binding"/>
    <property type="evidence" value="ECO:0007669"/>
    <property type="project" value="InterPro"/>
</dbReference>
<keyword evidence="3" id="KW-0418">Kinase</keyword>
<dbReference type="VEuPathDB" id="AmoebaDB:NF0081250"/>
<sequence>MSSVRSVYLLSTNPLKLPEYSRNFDRYGVRVVLLDPKEYSDDERKLEFLQQHAPQAICFIADQMDLWKRGQSGERAKLEHLELVESCTELTVWQLNKEKDAIVKKIYKNTQLGFIDLSRKKPNLLRNSVFGWDDVFINISTGLSNLEQIESSGSKISSRDMAISEFIRDRFYYSKRRDLQFTPQHAEKTIDFKKSVLHYFETHNLYNNESTAKYKITNIWKTVANEGIVLKSAINRRQYNYFSTLLNPALPLVSKKDPIHETTFQVHDCGHFLILELVYTGYERTELHKLVYITFRMISEAVTMMMADILFIHALKKQGIEYDFDSRKIYPLYSSSNLDFDRDGIVPTLEKLVRANVDYALKGDDTKFKSIASESALKTFKDKFGPFFVEDYKWNTNNYLNMETRKEEIRKWWDSVEHVRGYIPDIRFLTIDEFISRMEKYHTKDLSMLDNECIVDLVFETVWNEIVKPVFEKDDVPLLPECTRNYNAFVRYMMGQMAIFSAFNIPEKTIYQDGLLKFLKEKSKTKSITINEVENAVSFYSAFVDLLAQKNLITYDDAFTYKEIYPMFEPCYVFYDENKSYYDSIANIYKKQFHIPHRIIILGKPGSGKGTQSQMIAEKYGLIHISTGDLVRAEVKAQTELGKKCDAIMNTGKLLPDELINPIFLKRILQKDCREKGWILDGYPRTDSNLQFVRDNRLAVTCVLCIDINDELAIERQCGRLVDPQSGQIYHASLLPPPEDVKERLTKRATDNEEKAKIRVKVYHEEMDKSNKWFPEEITFHIDGSLPPEEVFKQIQTILK</sequence>
<dbReference type="GO" id="GO:0004017">
    <property type="term" value="F:AMP kinase activity"/>
    <property type="evidence" value="ECO:0007669"/>
    <property type="project" value="InterPro"/>
</dbReference>
<dbReference type="OrthoDB" id="439792at2759"/>
<dbReference type="Gene3D" id="3.40.50.300">
    <property type="entry name" value="P-loop containing nucleotide triphosphate hydrolases"/>
    <property type="match status" value="1"/>
</dbReference>
<dbReference type="CDD" id="cd01428">
    <property type="entry name" value="ADK"/>
    <property type="match status" value="1"/>
</dbReference>
<evidence type="ECO:0000256" key="1">
    <source>
        <dbReference type="ARBA" id="ARBA00022679"/>
    </source>
</evidence>
<evidence type="ECO:0008006" key="6">
    <source>
        <dbReference type="Google" id="ProtNLM"/>
    </source>
</evidence>
<dbReference type="HAMAP" id="MF_00235">
    <property type="entry name" value="Adenylate_kinase_Adk"/>
    <property type="match status" value="1"/>
</dbReference>
<dbReference type="VEuPathDB" id="AmoebaDB:FDP41_010480"/>
<dbReference type="RefSeq" id="XP_044568128.1">
    <property type="nucleotide sequence ID" value="XM_044700783.1"/>
</dbReference>
<dbReference type="AlphaFoldDB" id="A0A6A5CDI2"/>
<dbReference type="SUPFAM" id="SSF52540">
    <property type="entry name" value="P-loop containing nucleoside triphosphate hydrolases"/>
    <property type="match status" value="1"/>
</dbReference>
<proteinExistence type="inferred from homology"/>
<evidence type="ECO:0000256" key="2">
    <source>
        <dbReference type="ARBA" id="ARBA00022741"/>
    </source>
</evidence>
<protein>
    <recommendedName>
        <fullName evidence="6">Adenylate kinase</fullName>
    </recommendedName>
</protein>
<dbReference type="PRINTS" id="PR00094">
    <property type="entry name" value="ADENYLTKNASE"/>
</dbReference>
<evidence type="ECO:0000313" key="4">
    <source>
        <dbReference type="EMBL" id="KAF0983415.1"/>
    </source>
</evidence>
<keyword evidence="5" id="KW-1185">Reference proteome</keyword>
<accession>A0A6A5CDI2</accession>
<dbReference type="PANTHER" id="PTHR23359">
    <property type="entry name" value="NUCLEOTIDE KINASE"/>
    <property type="match status" value="1"/>
</dbReference>
<dbReference type="Pfam" id="PF00406">
    <property type="entry name" value="ADK"/>
    <property type="match status" value="1"/>
</dbReference>
<dbReference type="InterPro" id="IPR027417">
    <property type="entry name" value="P-loop_NTPase"/>
</dbReference>
<keyword evidence="1" id="KW-0808">Transferase</keyword>
<dbReference type="EMBL" id="VFQX01000006">
    <property type="protein sequence ID" value="KAF0983415.1"/>
    <property type="molecule type" value="Genomic_DNA"/>
</dbReference>
<evidence type="ECO:0000256" key="3">
    <source>
        <dbReference type="ARBA" id="ARBA00022777"/>
    </source>
</evidence>
<dbReference type="PROSITE" id="PS00113">
    <property type="entry name" value="ADENYLATE_KINASE"/>
    <property type="match status" value="1"/>
</dbReference>
<reference evidence="4 5" key="1">
    <citation type="journal article" date="2019" name="Sci. Rep.">
        <title>Nanopore sequencing improves the draft genome of the human pathogenic amoeba Naegleria fowleri.</title>
        <authorList>
            <person name="Liechti N."/>
            <person name="Schurch N."/>
            <person name="Bruggmann R."/>
            <person name="Wittwer M."/>
        </authorList>
    </citation>
    <scope>NUCLEOTIDE SEQUENCE [LARGE SCALE GENOMIC DNA]</scope>
    <source>
        <strain evidence="4 5">ATCC 30894</strain>
    </source>
</reference>
<dbReference type="InterPro" id="IPR033690">
    <property type="entry name" value="Adenylat_kinase_CS"/>
</dbReference>
<keyword evidence="2" id="KW-0547">Nucleotide-binding</keyword>